<dbReference type="GO" id="GO:0015297">
    <property type="term" value="F:antiporter activity"/>
    <property type="evidence" value="ECO:0007669"/>
    <property type="project" value="UniProtKB-KW"/>
</dbReference>
<keyword evidence="4" id="KW-1003">Cell membrane</keyword>
<feature type="transmembrane region" description="Helical" evidence="10">
    <location>
        <begin position="203"/>
        <end position="228"/>
    </location>
</feature>
<name>A0A1H7NJ32_HALLR</name>
<feature type="transmembrane region" description="Helical" evidence="10">
    <location>
        <begin position="434"/>
        <end position="454"/>
    </location>
</feature>
<evidence type="ECO:0000256" key="6">
    <source>
        <dbReference type="ARBA" id="ARBA00022989"/>
    </source>
</evidence>
<keyword evidence="3" id="KW-0050">Antiport</keyword>
<evidence type="ECO:0000256" key="7">
    <source>
        <dbReference type="ARBA" id="ARBA00023065"/>
    </source>
</evidence>
<dbReference type="InterPro" id="IPR002528">
    <property type="entry name" value="MATE_fam"/>
</dbReference>
<organism evidence="11 12">
    <name type="scientific">Haloferax larsenii</name>
    <dbReference type="NCBI Taxonomy" id="302484"/>
    <lineage>
        <taxon>Archaea</taxon>
        <taxon>Methanobacteriati</taxon>
        <taxon>Methanobacteriota</taxon>
        <taxon>Stenosarchaea group</taxon>
        <taxon>Halobacteria</taxon>
        <taxon>Halobacteriales</taxon>
        <taxon>Haloferacaceae</taxon>
        <taxon>Haloferax</taxon>
    </lineage>
</organism>
<keyword evidence="8 10" id="KW-0472">Membrane</keyword>
<dbReference type="Pfam" id="PF01554">
    <property type="entry name" value="MatE"/>
    <property type="match status" value="2"/>
</dbReference>
<comment type="subcellular location">
    <subcellularLocation>
        <location evidence="1">Cell membrane</location>
        <topology evidence="1">Multi-pass membrane protein</topology>
    </subcellularLocation>
</comment>
<dbReference type="GO" id="GO:0005886">
    <property type="term" value="C:plasma membrane"/>
    <property type="evidence" value="ECO:0007669"/>
    <property type="project" value="UniProtKB-SubCell"/>
</dbReference>
<dbReference type="PANTHER" id="PTHR43298">
    <property type="entry name" value="MULTIDRUG RESISTANCE PROTEIN NORM-RELATED"/>
    <property type="match status" value="1"/>
</dbReference>
<dbReference type="PANTHER" id="PTHR43298:SF2">
    <property type="entry name" value="FMN_FAD EXPORTER YEEO-RELATED"/>
    <property type="match status" value="1"/>
</dbReference>
<reference evidence="11 12" key="1">
    <citation type="submission" date="2016-10" db="EMBL/GenBank/DDBJ databases">
        <authorList>
            <person name="de Groot N.N."/>
        </authorList>
    </citation>
    <scope>NUCLEOTIDE SEQUENCE [LARGE SCALE GENOMIC DNA]</scope>
    <source>
        <strain evidence="11 12">CDM_5</strain>
    </source>
</reference>
<feature type="transmembrane region" description="Helical" evidence="10">
    <location>
        <begin position="327"/>
        <end position="350"/>
    </location>
</feature>
<dbReference type="PIRSF" id="PIRSF006603">
    <property type="entry name" value="DinF"/>
    <property type="match status" value="1"/>
</dbReference>
<feature type="transmembrane region" description="Helical" evidence="10">
    <location>
        <begin position="127"/>
        <end position="144"/>
    </location>
</feature>
<feature type="transmembrane region" description="Helical" evidence="10">
    <location>
        <begin position="84"/>
        <end position="107"/>
    </location>
</feature>
<evidence type="ECO:0000256" key="8">
    <source>
        <dbReference type="ARBA" id="ARBA00023136"/>
    </source>
</evidence>
<dbReference type="InterPro" id="IPR050222">
    <property type="entry name" value="MATE_MdtK"/>
</dbReference>
<dbReference type="CDD" id="cd13142">
    <property type="entry name" value="MATE_like_12"/>
    <property type="match status" value="1"/>
</dbReference>
<dbReference type="GO" id="GO:0006811">
    <property type="term" value="P:monoatomic ion transport"/>
    <property type="evidence" value="ECO:0007669"/>
    <property type="project" value="UniProtKB-KW"/>
</dbReference>
<dbReference type="NCBIfam" id="TIGR00797">
    <property type="entry name" value="matE"/>
    <property type="match status" value="1"/>
</dbReference>
<protein>
    <recommendedName>
        <fullName evidence="9">Multidrug-efflux transporter</fullName>
    </recommendedName>
</protein>
<evidence type="ECO:0000256" key="3">
    <source>
        <dbReference type="ARBA" id="ARBA00022449"/>
    </source>
</evidence>
<dbReference type="GO" id="GO:0042910">
    <property type="term" value="F:xenobiotic transmembrane transporter activity"/>
    <property type="evidence" value="ECO:0007669"/>
    <property type="project" value="InterPro"/>
</dbReference>
<evidence type="ECO:0000256" key="1">
    <source>
        <dbReference type="ARBA" id="ARBA00004651"/>
    </source>
</evidence>
<keyword evidence="2" id="KW-0813">Transport</keyword>
<feature type="transmembrane region" description="Helical" evidence="10">
    <location>
        <begin position="408"/>
        <end position="428"/>
    </location>
</feature>
<accession>A0A1H7NJ32</accession>
<keyword evidence="6 10" id="KW-1133">Transmembrane helix</keyword>
<evidence type="ECO:0000313" key="11">
    <source>
        <dbReference type="EMBL" id="SEL23496.1"/>
    </source>
</evidence>
<evidence type="ECO:0000256" key="10">
    <source>
        <dbReference type="SAM" id="Phobius"/>
    </source>
</evidence>
<dbReference type="InterPro" id="IPR048279">
    <property type="entry name" value="MdtK-like"/>
</dbReference>
<feature type="transmembrane region" description="Helical" evidence="10">
    <location>
        <begin position="156"/>
        <end position="176"/>
    </location>
</feature>
<feature type="transmembrane region" description="Helical" evidence="10">
    <location>
        <begin position="35"/>
        <end position="63"/>
    </location>
</feature>
<evidence type="ECO:0000256" key="2">
    <source>
        <dbReference type="ARBA" id="ARBA00022448"/>
    </source>
</evidence>
<gene>
    <name evidence="11" type="ORF">SAMN04488691_103341</name>
</gene>
<evidence type="ECO:0000313" key="12">
    <source>
        <dbReference type="Proteomes" id="UP000183894"/>
    </source>
</evidence>
<dbReference type="EMBL" id="FOAD01000003">
    <property type="protein sequence ID" value="SEL23496.1"/>
    <property type="molecule type" value="Genomic_DNA"/>
</dbReference>
<dbReference type="OrthoDB" id="214119at2157"/>
<evidence type="ECO:0000256" key="5">
    <source>
        <dbReference type="ARBA" id="ARBA00022692"/>
    </source>
</evidence>
<evidence type="ECO:0000256" key="9">
    <source>
        <dbReference type="ARBA" id="ARBA00031636"/>
    </source>
</evidence>
<dbReference type="Proteomes" id="UP000183894">
    <property type="component" value="Unassembled WGS sequence"/>
</dbReference>
<sequence length="471" mass="49392">MFALAWPIIVTELLQVAYNLADTVWLGRLSTDAVAAISLAFPLIFLLISVGGGFTVAGSTLVAQYTGAKSEGSAGTVAGQTLSFITVIAITVGIIGFFATDAMLGILPSSPATAGQVIPLAGDYMRVFFLGLPFLFGFFVFSALMRGYGNTRAPMVVMFISVVINVLIDPIFIFGFESNPLFGMLGLRSLEANLLTSTGFDGYGVTGAAIATVLSRAVATVIGIYIIFGTSAGPDVQLSDFRPQLEFIKKIVEIGVPSAIEQSATALGFITLTAMVVTFAPEVVAAFGLGNRLTSLVFLPALGLGRATNTIVGQNLGAQKPERAESAVWLAAKVGASVMVVTGVLAYIFAEPVVAFFISTGTQSAAQTIDLGVEYVRIRAFEFGFIGVLQVVLGAYRGAGNTKTALTFSLLALWLGRIPTVYLLSFQFGFAETGIWLGMAVGQIIGAIAATAWFTRGTWKQSVVDADPTPA</sequence>
<feature type="transmembrane region" description="Helical" evidence="10">
    <location>
        <begin position="378"/>
        <end position="396"/>
    </location>
</feature>
<evidence type="ECO:0000256" key="4">
    <source>
        <dbReference type="ARBA" id="ARBA00022475"/>
    </source>
</evidence>
<proteinExistence type="predicted"/>
<keyword evidence="7" id="KW-0406">Ion transport</keyword>
<keyword evidence="5 10" id="KW-0812">Transmembrane</keyword>
<dbReference type="AlphaFoldDB" id="A0A1H7NJ32"/>